<protein>
    <submittedName>
        <fullName evidence="9">Cytochrome c, class IC:Cytochrome c, class I</fullName>
    </submittedName>
</protein>
<evidence type="ECO:0000256" key="1">
    <source>
        <dbReference type="ARBA" id="ARBA00022448"/>
    </source>
</evidence>
<keyword evidence="10" id="KW-1185">Reference proteome</keyword>
<keyword evidence="3 6" id="KW-0479">Metal-binding</keyword>
<keyword evidence="7" id="KW-1133">Transmembrane helix</keyword>
<accession>Q7TUV4</accession>
<dbReference type="eggNOG" id="COG2010">
    <property type="taxonomic scope" value="Bacteria"/>
</dbReference>
<evidence type="ECO:0000256" key="3">
    <source>
        <dbReference type="ARBA" id="ARBA00022723"/>
    </source>
</evidence>
<dbReference type="HOGENOM" id="CLU_137907_0_0_3"/>
<feature type="transmembrane region" description="Helical" evidence="7">
    <location>
        <begin position="22"/>
        <end position="42"/>
    </location>
</feature>
<dbReference type="SUPFAM" id="SSF46626">
    <property type="entry name" value="Cytochrome c"/>
    <property type="match status" value="1"/>
</dbReference>
<evidence type="ECO:0000259" key="8">
    <source>
        <dbReference type="PROSITE" id="PS51007"/>
    </source>
</evidence>
<dbReference type="PANTHER" id="PTHR37823:SF1">
    <property type="entry name" value="CYTOCHROME C-553-LIKE"/>
    <property type="match status" value="1"/>
</dbReference>
<dbReference type="PROSITE" id="PS51007">
    <property type="entry name" value="CYTC"/>
    <property type="match status" value="1"/>
</dbReference>
<keyword evidence="2 6" id="KW-0349">Heme</keyword>
<keyword evidence="7" id="KW-0472">Membrane</keyword>
<evidence type="ECO:0000256" key="6">
    <source>
        <dbReference type="PROSITE-ProRule" id="PRU00433"/>
    </source>
</evidence>
<evidence type="ECO:0000256" key="2">
    <source>
        <dbReference type="ARBA" id="ARBA00022617"/>
    </source>
</evidence>
<dbReference type="InterPro" id="IPR009056">
    <property type="entry name" value="Cyt_c-like_dom"/>
</dbReference>
<dbReference type="GO" id="GO:0009055">
    <property type="term" value="F:electron transfer activity"/>
    <property type="evidence" value="ECO:0007669"/>
    <property type="project" value="InterPro"/>
</dbReference>
<dbReference type="GO" id="GO:0020037">
    <property type="term" value="F:heme binding"/>
    <property type="evidence" value="ECO:0007669"/>
    <property type="project" value="InterPro"/>
</dbReference>
<name>Q7TUV4_PROMM</name>
<reference evidence="9 10" key="1">
    <citation type="journal article" date="2003" name="Nature">
        <title>Genome divergence in two Prochlorococcus ecotypes reflects oceanic niche differentiation.</title>
        <authorList>
            <person name="Rocap G."/>
            <person name="Larimer F.W."/>
            <person name="Lamerdin J.E."/>
            <person name="Malfatti S."/>
            <person name="Chain P."/>
            <person name="Ahlgren N.A."/>
            <person name="Arellano A."/>
            <person name="Coleman M."/>
            <person name="Hauser L."/>
            <person name="Hess W.R."/>
            <person name="Johnson Z.I."/>
            <person name="Land M.L."/>
            <person name="Lindell D."/>
            <person name="Post A.F."/>
            <person name="Regala W."/>
            <person name="Shah M."/>
            <person name="Shaw S.L."/>
            <person name="Steglich C."/>
            <person name="Sullivan M.B."/>
            <person name="Ting C.S."/>
            <person name="Tolonen A."/>
            <person name="Webb E.A."/>
            <person name="Zinser E.R."/>
            <person name="Chisholm S.W."/>
        </authorList>
    </citation>
    <scope>NUCLEOTIDE SEQUENCE [LARGE SCALE GENOMIC DNA]</scope>
    <source>
        <strain evidence="10">MIT 9313</strain>
    </source>
</reference>
<gene>
    <name evidence="9" type="primary">cytM</name>
    <name evidence="9" type="ordered locus">PMT_1131</name>
</gene>
<evidence type="ECO:0000256" key="5">
    <source>
        <dbReference type="ARBA" id="ARBA00023004"/>
    </source>
</evidence>
<dbReference type="Pfam" id="PF13442">
    <property type="entry name" value="Cytochrome_CBB3"/>
    <property type="match status" value="1"/>
</dbReference>
<dbReference type="Gene3D" id="1.10.760.10">
    <property type="entry name" value="Cytochrome c-like domain"/>
    <property type="match status" value="1"/>
</dbReference>
<feature type="domain" description="Cytochrome c" evidence="8">
    <location>
        <begin position="59"/>
        <end position="133"/>
    </location>
</feature>
<sequence length="133" mass="14418">MFHAPELTVTGPSSNNQRKNGFIGPLVVLAAAVCIAILLWVLGHSQRDPYVNATLDLEGSLEQGGRLFRINCAGCHGITAQGNLGPNLLDVSERRNDAQLIRQVVSGNTPPMPRFQLEPQEMADLLAYLNSLN</sequence>
<proteinExistence type="predicted"/>
<dbReference type="PANTHER" id="PTHR37823">
    <property type="entry name" value="CYTOCHROME C-553-LIKE"/>
    <property type="match status" value="1"/>
</dbReference>
<dbReference type="InterPro" id="IPR036909">
    <property type="entry name" value="Cyt_c-like_dom_sf"/>
</dbReference>
<evidence type="ECO:0000256" key="7">
    <source>
        <dbReference type="SAM" id="Phobius"/>
    </source>
</evidence>
<organism evidence="9 10">
    <name type="scientific">Prochlorococcus marinus (strain MIT 9313)</name>
    <dbReference type="NCBI Taxonomy" id="74547"/>
    <lineage>
        <taxon>Bacteria</taxon>
        <taxon>Bacillati</taxon>
        <taxon>Cyanobacteriota</taxon>
        <taxon>Cyanophyceae</taxon>
        <taxon>Synechococcales</taxon>
        <taxon>Prochlorococcaceae</taxon>
        <taxon>Prochlorococcus</taxon>
    </lineage>
</organism>
<evidence type="ECO:0000313" key="9">
    <source>
        <dbReference type="EMBL" id="CAE21306.1"/>
    </source>
</evidence>
<dbReference type="EMBL" id="BX548175">
    <property type="protein sequence ID" value="CAE21306.1"/>
    <property type="molecule type" value="Genomic_DNA"/>
</dbReference>
<keyword evidence="4" id="KW-0249">Electron transport</keyword>
<keyword evidence="7" id="KW-0812">Transmembrane</keyword>
<dbReference type="Proteomes" id="UP000001423">
    <property type="component" value="Chromosome"/>
</dbReference>
<dbReference type="GO" id="GO:0046872">
    <property type="term" value="F:metal ion binding"/>
    <property type="evidence" value="ECO:0007669"/>
    <property type="project" value="UniProtKB-KW"/>
</dbReference>
<evidence type="ECO:0000256" key="4">
    <source>
        <dbReference type="ARBA" id="ARBA00022982"/>
    </source>
</evidence>
<dbReference type="AlphaFoldDB" id="Q7TUV4"/>
<dbReference type="InterPro" id="IPR051811">
    <property type="entry name" value="Cytochrome_c550/c551-like"/>
</dbReference>
<dbReference type="KEGG" id="pmt:PMT_1131"/>
<keyword evidence="5 6" id="KW-0408">Iron</keyword>
<keyword evidence="1" id="KW-0813">Transport</keyword>
<evidence type="ECO:0000313" key="10">
    <source>
        <dbReference type="Proteomes" id="UP000001423"/>
    </source>
</evidence>